<dbReference type="Proteomes" id="UP000689195">
    <property type="component" value="Unassembled WGS sequence"/>
</dbReference>
<reference evidence="2" key="1">
    <citation type="submission" date="2021-01" db="EMBL/GenBank/DDBJ databases">
        <authorList>
            <consortium name="Genoscope - CEA"/>
            <person name="William W."/>
        </authorList>
    </citation>
    <scope>NUCLEOTIDE SEQUENCE</scope>
</reference>
<dbReference type="AlphaFoldDB" id="A0A8S1UY51"/>
<proteinExistence type="predicted"/>
<feature type="compositionally biased region" description="Polar residues" evidence="1">
    <location>
        <begin position="291"/>
        <end position="300"/>
    </location>
</feature>
<sequence>MQRVQGVLNCQIDGHRESVIIGVCVNKECQHKRPFCVGCQYQFHNTHIDDLKCFNDLKNWNCQNTQIIENLKNYLDDLNGLIKKISNLIEATSQKNTYQNFQEMNFTDLHNSINNQIALWNHQQQMQALLQELFPTNARNKIKNICPIQLINFPGKINSSVNNLEMKKIIQGQDYSKGAQGLRQNMQNQNNIQIQSYPDVSKFSQNITIEQANLQTPQKIRDQQTNINFERQNQHIIQKLNQKNEKYLGSNYCNLQNNNTKTQQSLSIQERTKLQNPNQNIFRKNSPPRLNPTNSTTFRNNDFKFPK</sequence>
<keyword evidence="3" id="KW-1185">Reference proteome</keyword>
<accession>A0A8S1UY51</accession>
<name>A0A8S1UY51_9CILI</name>
<feature type="region of interest" description="Disordered" evidence="1">
    <location>
        <begin position="278"/>
        <end position="307"/>
    </location>
</feature>
<dbReference type="OrthoDB" id="312980at2759"/>
<comment type="caution">
    <text evidence="2">The sequence shown here is derived from an EMBL/GenBank/DDBJ whole genome shotgun (WGS) entry which is preliminary data.</text>
</comment>
<dbReference type="EMBL" id="CAJJDO010000050">
    <property type="protein sequence ID" value="CAD8169197.1"/>
    <property type="molecule type" value="Genomic_DNA"/>
</dbReference>
<evidence type="ECO:0000313" key="3">
    <source>
        <dbReference type="Proteomes" id="UP000689195"/>
    </source>
</evidence>
<evidence type="ECO:0000313" key="2">
    <source>
        <dbReference type="EMBL" id="CAD8169197.1"/>
    </source>
</evidence>
<gene>
    <name evidence="2" type="ORF">PPENT_87.1.T0500209</name>
</gene>
<evidence type="ECO:0000256" key="1">
    <source>
        <dbReference type="SAM" id="MobiDB-lite"/>
    </source>
</evidence>
<protein>
    <submittedName>
        <fullName evidence="2">Uncharacterized protein</fullName>
    </submittedName>
</protein>
<organism evidence="2 3">
    <name type="scientific">Paramecium pentaurelia</name>
    <dbReference type="NCBI Taxonomy" id="43138"/>
    <lineage>
        <taxon>Eukaryota</taxon>
        <taxon>Sar</taxon>
        <taxon>Alveolata</taxon>
        <taxon>Ciliophora</taxon>
        <taxon>Intramacronucleata</taxon>
        <taxon>Oligohymenophorea</taxon>
        <taxon>Peniculida</taxon>
        <taxon>Parameciidae</taxon>
        <taxon>Paramecium</taxon>
    </lineage>
</organism>